<accession>A0A0B7K4Q1</accession>
<organism evidence="3">
    <name type="scientific">Bionectria ochroleuca</name>
    <name type="common">Gliocladium roseum</name>
    <dbReference type="NCBI Taxonomy" id="29856"/>
    <lineage>
        <taxon>Eukaryota</taxon>
        <taxon>Fungi</taxon>
        <taxon>Dikarya</taxon>
        <taxon>Ascomycota</taxon>
        <taxon>Pezizomycotina</taxon>
        <taxon>Sordariomycetes</taxon>
        <taxon>Hypocreomycetidae</taxon>
        <taxon>Hypocreales</taxon>
        <taxon>Bionectriaceae</taxon>
        <taxon>Clonostachys</taxon>
    </lineage>
</organism>
<gene>
    <name evidence="3" type="ORF">BN869_000005683_1</name>
</gene>
<feature type="compositionally biased region" description="Low complexity" evidence="1">
    <location>
        <begin position="394"/>
        <end position="405"/>
    </location>
</feature>
<dbReference type="EMBL" id="CDPU01000015">
    <property type="protein sequence ID" value="CEO49626.1"/>
    <property type="molecule type" value="Genomic_DNA"/>
</dbReference>
<feature type="compositionally biased region" description="Acidic residues" evidence="1">
    <location>
        <begin position="410"/>
        <end position="419"/>
    </location>
</feature>
<feature type="compositionally biased region" description="Low complexity" evidence="1">
    <location>
        <begin position="13"/>
        <end position="23"/>
    </location>
</feature>
<evidence type="ECO:0000313" key="3">
    <source>
        <dbReference type="EMBL" id="CEO49626.1"/>
    </source>
</evidence>
<sequence>MAPTGASLTVPPARVRSSSTTASRPHDHGLEARTQEPIRRQRASPSLSLFPFLSLLPVLLLEALQKHERSTATAPPADPSVQSDLVELSTPYTLSRALIARRKEYVRPRSVRIKIGTWNVAACPGTDKDLATWFLDNEGIDKDLNVLDLPQATAVRESRTQRAEVGLYVLGLQEVVDLNMTKEYMARAVYTDKSATIKWQAAIEAALPKGYELVVSEQMFGILLLIYASSEIAPTITNVSTKQVGTGLGGWFTNKGAISTRLVIGETTSLVFLNSHLASGVTPANLERRCADAAQIVQKTQFDPIVTSGVKEDIGDSIGDEDFVFWFGDLNYRLDGLPGDDIRRILTLHARGEYAPADDRDDISAPEGDGIIIIGDSDTEDDATTVASSQPSRNPSFENPSFEPSPTLPDPDDFAEDPSQDPTSLQATLNSLLPHDQLAKMIRSKKAFHDGWREGPISFLPTYKYDLGTVGLFDTSEKQRAPSWCDRVLYRTRRDKAAYDKKAAEEKEVQKKDAEMKLRGIEDDEDVLFTYDPDADGEDVAPEPAEDIVPADKFSTAGYDEYDEYDENEDGEGGDLTDPITLEFYTSHQRITSSDHKPVSASFSIQYDAVVPELKAFIHSEVARELDRAENEGRPSITVVAETQDSGENVVDMGDIQYLECKTRYMTIANTGGVPATFSFVDNPHGADENAESTPKPSSKWLTTAFARSDHTGHADTSGEPLAKSVTLEPGETIFALLTVHVKSNGVVRDLNSGKATIEEVLIMRVEDGKDHFITVRGDWLPSCFGRSVDELIRVPDGGIRSFVTEWHIKGSIPMDAEQKFSAPKELFNIIAAMESLTERCIADAAMLEDMKIPKDPGWPLDPLTWTASNDVLEPLLVGLAEALDTDKPLLQTFPIEIPSSHKLEALSSILVRFISSLTDGLVPKFLWIGLAPVLPATLPPKISDIKTQILDCLTVSPTHNISFVFLTTALARISAELNPVNKSQAPANTLQRRFSLRRQPSTAVAAGLEARRKRRATEKRFAEILAPRVCRTGMDSSQKDKVTREKERIMLEACIRPDEESS</sequence>
<dbReference type="SMART" id="SM00128">
    <property type="entry name" value="IPPc"/>
    <property type="match status" value="1"/>
</dbReference>
<dbReference type="Pfam" id="PF21310">
    <property type="entry name" value="OCRL-like_ASH"/>
    <property type="match status" value="1"/>
</dbReference>
<dbReference type="InterPro" id="IPR000300">
    <property type="entry name" value="IPPc"/>
</dbReference>
<protein>
    <recommendedName>
        <fullName evidence="2">Inositol polyphosphate-related phosphatase domain-containing protein</fullName>
    </recommendedName>
</protein>
<feature type="domain" description="Inositol polyphosphate-related phosphatase" evidence="2">
    <location>
        <begin position="109"/>
        <end position="539"/>
    </location>
</feature>
<evidence type="ECO:0000259" key="2">
    <source>
        <dbReference type="SMART" id="SM00128"/>
    </source>
</evidence>
<dbReference type="Pfam" id="PF22669">
    <property type="entry name" value="Exo_endo_phos2"/>
    <property type="match status" value="2"/>
</dbReference>
<dbReference type="InterPro" id="IPR036691">
    <property type="entry name" value="Endo/exonu/phosph_ase_sf"/>
</dbReference>
<dbReference type="Gene3D" id="3.60.10.10">
    <property type="entry name" value="Endonuclease/exonuclease/phosphatase"/>
    <property type="match status" value="1"/>
</dbReference>
<dbReference type="Gene3D" id="2.60.40.10">
    <property type="entry name" value="Immunoglobulins"/>
    <property type="match status" value="1"/>
</dbReference>
<name>A0A0B7K4Q1_BIOOC</name>
<proteinExistence type="predicted"/>
<dbReference type="GO" id="GO:0046856">
    <property type="term" value="P:phosphatidylinositol dephosphorylation"/>
    <property type="evidence" value="ECO:0007669"/>
    <property type="project" value="InterPro"/>
</dbReference>
<dbReference type="InterPro" id="IPR048869">
    <property type="entry name" value="OCRL-1_2_ASH"/>
</dbReference>
<dbReference type="PANTHER" id="PTHR11200">
    <property type="entry name" value="INOSITOL 5-PHOSPHATASE"/>
    <property type="match status" value="1"/>
</dbReference>
<feature type="region of interest" description="Disordered" evidence="1">
    <location>
        <begin position="356"/>
        <end position="425"/>
    </location>
</feature>
<evidence type="ECO:0000256" key="1">
    <source>
        <dbReference type="SAM" id="MobiDB-lite"/>
    </source>
</evidence>
<dbReference type="InterPro" id="IPR046985">
    <property type="entry name" value="IP5"/>
</dbReference>
<reference evidence="3" key="1">
    <citation type="submission" date="2015-01" db="EMBL/GenBank/DDBJ databases">
        <authorList>
            <person name="Durling Mikael"/>
        </authorList>
    </citation>
    <scope>NUCLEOTIDE SEQUENCE</scope>
</reference>
<dbReference type="PANTHER" id="PTHR11200:SF300">
    <property type="entry name" value="TYPE II INOSITOL 1,4,5-TRISPHOSPHATE 5-PHOSPHATASE"/>
    <property type="match status" value="1"/>
</dbReference>
<feature type="region of interest" description="Disordered" evidence="1">
    <location>
        <begin position="1"/>
        <end position="40"/>
    </location>
</feature>
<dbReference type="InterPro" id="IPR013783">
    <property type="entry name" value="Ig-like_fold"/>
</dbReference>
<dbReference type="SUPFAM" id="SSF56219">
    <property type="entry name" value="DNase I-like"/>
    <property type="match status" value="1"/>
</dbReference>
<dbReference type="GO" id="GO:0004439">
    <property type="term" value="F:phosphatidylinositol-4,5-bisphosphate 5-phosphatase activity"/>
    <property type="evidence" value="ECO:0007669"/>
    <property type="project" value="TreeGrafter"/>
</dbReference>
<dbReference type="AlphaFoldDB" id="A0A0B7K4Q1"/>
<feature type="compositionally biased region" description="Basic and acidic residues" evidence="1">
    <location>
        <begin position="24"/>
        <end position="39"/>
    </location>
</feature>